<evidence type="ECO:0000256" key="1">
    <source>
        <dbReference type="SAM" id="Phobius"/>
    </source>
</evidence>
<keyword evidence="1" id="KW-1133">Transmembrane helix</keyword>
<name>A0A4U0F382_9FLAO</name>
<keyword evidence="1" id="KW-0472">Membrane</keyword>
<dbReference type="AlphaFoldDB" id="A0A4U0F382"/>
<reference evidence="2 3" key="1">
    <citation type="submission" date="2019-04" db="EMBL/GenBank/DDBJ databases">
        <title>Lacinutrix sp. nov., isolated from marine water.</title>
        <authorList>
            <person name="Kim W."/>
        </authorList>
    </citation>
    <scope>NUCLEOTIDE SEQUENCE [LARGE SCALE GENOMIC DNA]</scope>
    <source>
        <strain evidence="2 3">CAU 1491</strain>
    </source>
</reference>
<feature type="transmembrane region" description="Helical" evidence="1">
    <location>
        <begin position="95"/>
        <end position="118"/>
    </location>
</feature>
<gene>
    <name evidence="2" type="ORF">E5167_02640</name>
</gene>
<evidence type="ECO:0000313" key="3">
    <source>
        <dbReference type="Proteomes" id="UP000307657"/>
    </source>
</evidence>
<dbReference type="OrthoDB" id="9807384at2"/>
<dbReference type="EMBL" id="SUPL01000001">
    <property type="protein sequence ID" value="TJY38254.1"/>
    <property type="molecule type" value="Genomic_DNA"/>
</dbReference>
<protein>
    <submittedName>
        <fullName evidence="2">Uncharacterized protein</fullName>
    </submittedName>
</protein>
<keyword evidence="1" id="KW-0812">Transmembrane</keyword>
<feature type="transmembrane region" description="Helical" evidence="1">
    <location>
        <begin position="277"/>
        <end position="301"/>
    </location>
</feature>
<sequence>MFPEGQTFLPLEVLESYQVDATKLGDRFKLIKKYGLTQFDSGTYTIPRQKVLIGDYEFFTDSLKVEVNTIEVDTTQQPLYSIKPIIEVDKSPSKWWLYLLIIIFTLAVIAFLLYWFIWREKPLTEEEKVALLPPYERAKLALAQLDESGYLKSEKLKEYYSELTGIIRKYLDEKVYDHALESTTEELITRLHLLKDGNQIDLSKEDIEKINTILRRADLVKFAKSKPDIELAKLDRDTIDMEIDHVKEALPEPTEEELLADLKYQEELEEKKRKRKITITVAASVLILVATYIGFGMHYGFNYIKDTIFGNSSLELLEEKDWVTSEYGAPGVIITTPKVLERKPNELPENLKKQMQVAAFGFGDKNTNFDILVISTKMASTEPPGGHDQENAEQEKNEIDLINVAEGQLKSFEERGVTNIITRSEQFITPNGQEGLKTYGTGDFVTENGDNVKGQYVILGFTTQNLLQQVVLVWEEDDVYADQIMERILNSIELIKLEDDEE</sequence>
<accession>A0A4U0F382</accession>
<dbReference type="Proteomes" id="UP000307657">
    <property type="component" value="Unassembled WGS sequence"/>
</dbReference>
<comment type="caution">
    <text evidence="2">The sequence shown here is derived from an EMBL/GenBank/DDBJ whole genome shotgun (WGS) entry which is preliminary data.</text>
</comment>
<proteinExistence type="predicted"/>
<organism evidence="2 3">
    <name type="scientific">Pontimicrobium aquaticum</name>
    <dbReference type="NCBI Taxonomy" id="2565367"/>
    <lineage>
        <taxon>Bacteria</taxon>
        <taxon>Pseudomonadati</taxon>
        <taxon>Bacteroidota</taxon>
        <taxon>Flavobacteriia</taxon>
        <taxon>Flavobacteriales</taxon>
        <taxon>Flavobacteriaceae</taxon>
        <taxon>Pontimicrobium</taxon>
    </lineage>
</organism>
<evidence type="ECO:0000313" key="2">
    <source>
        <dbReference type="EMBL" id="TJY38254.1"/>
    </source>
</evidence>
<keyword evidence="3" id="KW-1185">Reference proteome</keyword>